<accession>I7M9E8</accession>
<dbReference type="Proteomes" id="UP000009168">
    <property type="component" value="Unassembled WGS sequence"/>
</dbReference>
<dbReference type="EMBL" id="GG662603">
    <property type="protein sequence ID" value="EAS01450.2"/>
    <property type="molecule type" value="Genomic_DNA"/>
</dbReference>
<proteinExistence type="predicted"/>
<sequence length="857" mass="100504">MKTNRIGLTNLEQKQNYILKSFENRENSSKQRNYIVKKIKNNRVLSIDHKFSNQTQTQLQKDKLNFSYYSTAMNSPLDSQNSTPNQKSNNNTLCFQDIKNNNNKNQIKNDLCVQQENQKNQTPSPRDDKQNNNNYSPVVYNKIQKRSAGNRRFSVSNQKTILDCKQFESKISKNNSDKSNQQIKKVIQDQEQQGNQQNIKEKMKRTQNNFLTINERRRSISNTFQLNQLHKNKPNLDFEIKVPSQQIQNEIEKKQIVEDENPNQQIFSIAYDSYDHSQLEILNNDEQLDSSYLSDFIEVNRNYIEENLQVCLNADKSCVDLHQGKSSFIDVMVSIELPEKSQQLIEPFVDSFRRNQQDQIRKQDIILSRNQGVPLRNKIYNTRDYITSPYDLIIVLDVNMNQQVLKQVLDSIEFIISNSNKNDRISLIIPIGNKILKSNLVRCSNAMKKILVDVLQKVQTNSRLSNHRALLNAFWTIQERKCENYQTAVFWYQYGQITKSFSEQIKEDLIHLNIKTSFSFYNFHIKNPHDDSINYAKNLFTTEAFSQNYLQNLSHMNGGYYYFIENGTQIAQFSAKALGSVKTLVGFKVSATVSKCLNQQTINRNQMKSNQNKVFLEDKINNYIPSAKIDLMYGGDAVWRENESHQEYCIDLPQINSGISKQFNLRFSFQGTNIQIPKENCQHQVFKAHFYVCHENLYEDQKYIIRDSILQLNFRNYNIQDSPQIFINNDVLKNSYKYKLLPELIDYLKLIEKGEHQYASKKLEESKSYINNLFNCSSILATDNLIQFTESLKHYSKYPEDFSANKKYEISAFLQSQMLQKAETFQKKLNYGIQLSDYSMNYMQFYLQNLATQNINS</sequence>
<reference evidence="3" key="1">
    <citation type="journal article" date="2006" name="PLoS Biol.">
        <title>Macronuclear genome sequence of the ciliate Tetrahymena thermophila, a model eukaryote.</title>
        <authorList>
            <person name="Eisen J.A."/>
            <person name="Coyne R.S."/>
            <person name="Wu M."/>
            <person name="Wu D."/>
            <person name="Thiagarajan M."/>
            <person name="Wortman J.R."/>
            <person name="Badger J.H."/>
            <person name="Ren Q."/>
            <person name="Amedeo P."/>
            <person name="Jones K.M."/>
            <person name="Tallon L.J."/>
            <person name="Delcher A.L."/>
            <person name="Salzberg S.L."/>
            <person name="Silva J.C."/>
            <person name="Haas B.J."/>
            <person name="Majoros W.H."/>
            <person name="Farzad M."/>
            <person name="Carlton J.M."/>
            <person name="Smith R.K. Jr."/>
            <person name="Garg J."/>
            <person name="Pearlman R.E."/>
            <person name="Karrer K.M."/>
            <person name="Sun L."/>
            <person name="Manning G."/>
            <person name="Elde N.C."/>
            <person name="Turkewitz A.P."/>
            <person name="Asai D.J."/>
            <person name="Wilkes D.E."/>
            <person name="Wang Y."/>
            <person name="Cai H."/>
            <person name="Collins K."/>
            <person name="Stewart B.A."/>
            <person name="Lee S.R."/>
            <person name="Wilamowska K."/>
            <person name="Weinberg Z."/>
            <person name="Ruzzo W.L."/>
            <person name="Wloga D."/>
            <person name="Gaertig J."/>
            <person name="Frankel J."/>
            <person name="Tsao C.-C."/>
            <person name="Gorovsky M.A."/>
            <person name="Keeling P.J."/>
            <person name="Waller R.F."/>
            <person name="Patron N.J."/>
            <person name="Cherry J.M."/>
            <person name="Stover N.A."/>
            <person name="Krieger C.J."/>
            <person name="del Toro C."/>
            <person name="Ryder H.F."/>
            <person name="Williamson S.C."/>
            <person name="Barbeau R.A."/>
            <person name="Hamilton E.P."/>
            <person name="Orias E."/>
        </authorList>
    </citation>
    <scope>NUCLEOTIDE SEQUENCE [LARGE SCALE GENOMIC DNA]</scope>
    <source>
        <strain evidence="3">SB210</strain>
    </source>
</reference>
<feature type="region of interest" description="Disordered" evidence="1">
    <location>
        <begin position="75"/>
        <end position="97"/>
    </location>
</feature>
<feature type="compositionally biased region" description="Polar residues" evidence="1">
    <location>
        <begin position="75"/>
        <end position="94"/>
    </location>
</feature>
<feature type="region of interest" description="Disordered" evidence="1">
    <location>
        <begin position="116"/>
        <end position="135"/>
    </location>
</feature>
<dbReference type="SUPFAM" id="SSF53300">
    <property type="entry name" value="vWA-like"/>
    <property type="match status" value="1"/>
</dbReference>
<dbReference type="RefSeq" id="XP_001021696.2">
    <property type="nucleotide sequence ID" value="XM_001021696.3"/>
</dbReference>
<keyword evidence="3" id="KW-1185">Reference proteome</keyword>
<dbReference type="InterPro" id="IPR036465">
    <property type="entry name" value="vWFA_dom_sf"/>
</dbReference>
<evidence type="ECO:0000313" key="2">
    <source>
        <dbReference type="EMBL" id="EAS01450.2"/>
    </source>
</evidence>
<dbReference type="AlphaFoldDB" id="I7M9E8"/>
<name>I7M9E8_TETTS</name>
<evidence type="ECO:0000313" key="3">
    <source>
        <dbReference type="Proteomes" id="UP000009168"/>
    </source>
</evidence>
<protein>
    <submittedName>
        <fullName evidence="2">Uncharacterized protein</fullName>
    </submittedName>
</protein>
<evidence type="ECO:0000256" key="1">
    <source>
        <dbReference type="SAM" id="MobiDB-lite"/>
    </source>
</evidence>
<organism evidence="2 3">
    <name type="scientific">Tetrahymena thermophila (strain SB210)</name>
    <dbReference type="NCBI Taxonomy" id="312017"/>
    <lineage>
        <taxon>Eukaryota</taxon>
        <taxon>Sar</taxon>
        <taxon>Alveolata</taxon>
        <taxon>Ciliophora</taxon>
        <taxon>Intramacronucleata</taxon>
        <taxon>Oligohymenophorea</taxon>
        <taxon>Hymenostomatida</taxon>
        <taxon>Tetrahymenina</taxon>
        <taxon>Tetrahymenidae</taxon>
        <taxon>Tetrahymena</taxon>
    </lineage>
</organism>
<dbReference type="KEGG" id="tet:TTHERM_00151630"/>
<dbReference type="InParanoid" id="I7M9E8"/>
<gene>
    <name evidence="2" type="ORF">TTHERM_00151630</name>
</gene>
<dbReference type="GeneID" id="7840031"/>